<dbReference type="EMBL" id="JALN02000002">
    <property type="protein sequence ID" value="KDE97223.1"/>
    <property type="molecule type" value="Genomic_DNA"/>
</dbReference>
<gene>
    <name evidence="2" type="ORF">Y900_028580</name>
</gene>
<organism evidence="2 3">
    <name type="scientific">Mycolicibacterium aromaticivorans JS19b1 = JCM 16368</name>
    <dbReference type="NCBI Taxonomy" id="1440774"/>
    <lineage>
        <taxon>Bacteria</taxon>
        <taxon>Bacillati</taxon>
        <taxon>Actinomycetota</taxon>
        <taxon>Actinomycetes</taxon>
        <taxon>Mycobacteriales</taxon>
        <taxon>Mycobacteriaceae</taxon>
        <taxon>Mycolicibacterium</taxon>
    </lineage>
</organism>
<reference evidence="2" key="1">
    <citation type="submission" date="2014-05" db="EMBL/GenBank/DDBJ databases">
        <title>Genome sequence of Mycobacterium aromaticivorans strain JS19b1T (= DSM 45407T).</title>
        <authorList>
            <person name="Kwak Y."/>
            <person name="Park G.-S."/>
            <person name="Li Q.X."/>
            <person name="Lee S.-E."/>
            <person name="Shin J.-H."/>
        </authorList>
    </citation>
    <scope>NUCLEOTIDE SEQUENCE [LARGE SCALE GENOMIC DNA]</scope>
    <source>
        <strain evidence="2">JS19b1</strain>
    </source>
</reference>
<comment type="caution">
    <text evidence="2">The sequence shown here is derived from an EMBL/GenBank/DDBJ whole genome shotgun (WGS) entry which is preliminary data.</text>
</comment>
<protein>
    <submittedName>
        <fullName evidence="2">Uncharacterized protein</fullName>
    </submittedName>
</protein>
<feature type="region of interest" description="Disordered" evidence="1">
    <location>
        <begin position="46"/>
        <end position="83"/>
    </location>
</feature>
<accession>A0A064CES0</accession>
<dbReference type="AlphaFoldDB" id="A0A064CES0"/>
<dbReference type="Proteomes" id="UP000022835">
    <property type="component" value="Unassembled WGS sequence"/>
</dbReference>
<dbReference type="AntiFam" id="ANF00239">
    <property type="entry name" value="Shadow ORF (opposite y4bM)"/>
</dbReference>
<name>A0A064CES0_9MYCO</name>
<dbReference type="eggNOG" id="ENOG50328JD">
    <property type="taxonomic scope" value="Bacteria"/>
</dbReference>
<evidence type="ECO:0000313" key="2">
    <source>
        <dbReference type="EMBL" id="KDE97223.1"/>
    </source>
</evidence>
<sequence>MRLADPGRADEQDVGRGLEVAAGGQLFDHLAINPGGGVVVEVLQRGRGGQAREPQPTGQSAGFGGLDFDGEQSVQGGGHRQVLGGGLVQDRRQRLGRIVEPEHGQMPA</sequence>
<proteinExistence type="predicted"/>
<evidence type="ECO:0000256" key="1">
    <source>
        <dbReference type="SAM" id="MobiDB-lite"/>
    </source>
</evidence>
<keyword evidence="3" id="KW-1185">Reference proteome</keyword>
<evidence type="ECO:0000313" key="3">
    <source>
        <dbReference type="Proteomes" id="UP000022835"/>
    </source>
</evidence>